<organism evidence="2 3">
    <name type="scientific">Peronospora effusa</name>
    <dbReference type="NCBI Taxonomy" id="542832"/>
    <lineage>
        <taxon>Eukaryota</taxon>
        <taxon>Sar</taxon>
        <taxon>Stramenopiles</taxon>
        <taxon>Oomycota</taxon>
        <taxon>Peronosporomycetes</taxon>
        <taxon>Peronosporales</taxon>
        <taxon>Peronosporaceae</taxon>
        <taxon>Peronospora</taxon>
    </lineage>
</organism>
<evidence type="ECO:0000256" key="1">
    <source>
        <dbReference type="SAM" id="Phobius"/>
    </source>
</evidence>
<gene>
    <name evidence="2" type="ORF">DD237_000461</name>
</gene>
<reference evidence="2 3" key="1">
    <citation type="submission" date="2018-06" db="EMBL/GenBank/DDBJ databases">
        <title>Comparative genomics of downy mildews reveals potential adaptations to biotrophy.</title>
        <authorList>
            <person name="Fletcher K."/>
            <person name="Klosterman S.J."/>
            <person name="Derevnina L."/>
            <person name="Martin F."/>
            <person name="Koike S."/>
            <person name="Reyes Chin-Wo S."/>
            <person name="Mou B."/>
            <person name="Michelmore R."/>
        </authorList>
    </citation>
    <scope>NUCLEOTIDE SEQUENCE [LARGE SCALE GENOMIC DNA]</scope>
    <source>
        <strain evidence="2 3">R13</strain>
    </source>
</reference>
<evidence type="ECO:0000313" key="3">
    <source>
        <dbReference type="Proteomes" id="UP000286097"/>
    </source>
</evidence>
<dbReference type="EMBL" id="QKXF01000773">
    <property type="protein sequence ID" value="RQM08978.1"/>
    <property type="molecule type" value="Genomic_DNA"/>
</dbReference>
<sequence>MPTIEVATFMELSDSVKEMQGAPTLVNIPLELKLLIALVALFLVLLILIMVLWDRYGKEIGELYTSPMGTIARRQNTNDVKVHDVADEFSIYQKLPTFFYEYVPRRKTTTQNKDKPTKHTAATVYSVIGWLKNTALRSGRNTSSSALAIALRIESNCLRKRLVTTPMPDIMSTIGST</sequence>
<proteinExistence type="predicted"/>
<protein>
    <submittedName>
        <fullName evidence="2">Uncharacterized protein</fullName>
    </submittedName>
</protein>
<name>A0A3R7WIR3_9STRA</name>
<keyword evidence="1" id="KW-0812">Transmembrane</keyword>
<keyword evidence="1" id="KW-1133">Transmembrane helix</keyword>
<dbReference type="VEuPathDB" id="FungiDB:DD237_000461"/>
<feature type="transmembrane region" description="Helical" evidence="1">
    <location>
        <begin position="34"/>
        <end position="53"/>
    </location>
</feature>
<accession>A0A3R7WIR3</accession>
<dbReference type="Proteomes" id="UP000286097">
    <property type="component" value="Unassembled WGS sequence"/>
</dbReference>
<keyword evidence="1" id="KW-0472">Membrane</keyword>
<evidence type="ECO:0000313" key="2">
    <source>
        <dbReference type="EMBL" id="RQM08978.1"/>
    </source>
</evidence>
<dbReference type="AlphaFoldDB" id="A0A3R7WIR3"/>
<comment type="caution">
    <text evidence="2">The sequence shown here is derived from an EMBL/GenBank/DDBJ whole genome shotgun (WGS) entry which is preliminary data.</text>
</comment>